<dbReference type="PaxDb" id="246200-SPO1274"/>
<dbReference type="AlphaFoldDB" id="Q5LTY6"/>
<feature type="signal peptide" evidence="1">
    <location>
        <begin position="1"/>
        <end position="21"/>
    </location>
</feature>
<name>Q5LTY6_RUEPO</name>
<keyword evidence="3" id="KW-1185">Reference proteome</keyword>
<accession>Q5LTY6</accession>
<dbReference type="KEGG" id="sil:SPO1274"/>
<dbReference type="EMBL" id="CP000031">
    <property type="protein sequence ID" value="AAV94566.1"/>
    <property type="molecule type" value="Genomic_DNA"/>
</dbReference>
<evidence type="ECO:0000313" key="3">
    <source>
        <dbReference type="Proteomes" id="UP000001023"/>
    </source>
</evidence>
<organism evidence="2 3">
    <name type="scientific">Ruegeria pomeroyi (strain ATCC 700808 / DSM 15171 / DSS-3)</name>
    <name type="common">Silicibacter pomeroyi</name>
    <dbReference type="NCBI Taxonomy" id="246200"/>
    <lineage>
        <taxon>Bacteria</taxon>
        <taxon>Pseudomonadati</taxon>
        <taxon>Pseudomonadota</taxon>
        <taxon>Alphaproteobacteria</taxon>
        <taxon>Rhodobacterales</taxon>
        <taxon>Roseobacteraceae</taxon>
        <taxon>Ruegeria</taxon>
    </lineage>
</organism>
<evidence type="ECO:0000256" key="1">
    <source>
        <dbReference type="SAM" id="SignalP"/>
    </source>
</evidence>
<keyword evidence="1" id="KW-0732">Signal</keyword>
<feature type="chain" id="PRO_5004259462" description="Lipoprotein" evidence="1">
    <location>
        <begin position="22"/>
        <end position="297"/>
    </location>
</feature>
<proteinExistence type="predicted"/>
<protein>
    <recommendedName>
        <fullName evidence="4">Lipoprotein</fullName>
    </recommendedName>
</protein>
<dbReference type="STRING" id="246200.SPO1274"/>
<reference evidence="2 3" key="1">
    <citation type="journal article" date="2004" name="Nature">
        <title>Genome sequence of Silicibacter pomeroyi reveals adaptations to the marine environment.</title>
        <authorList>
            <person name="Moran M.A."/>
            <person name="Buchan A."/>
            <person name="Gonzalez J.M."/>
            <person name="Heidelberg J.F."/>
            <person name="Whitman W.B."/>
            <person name="Kiene R.P."/>
            <person name="Henriksen J.R."/>
            <person name="King G.M."/>
            <person name="Belas R."/>
            <person name="Fuqua C."/>
            <person name="Brinkac L."/>
            <person name="Lewis M."/>
            <person name="Johri S."/>
            <person name="Weaver B."/>
            <person name="Pai G."/>
            <person name="Eisen J.A."/>
            <person name="Rahe E."/>
            <person name="Sheldon W.M."/>
            <person name="Ye W."/>
            <person name="Miller T.R."/>
            <person name="Carlton J."/>
            <person name="Rasko D.A."/>
            <person name="Paulsen I.T."/>
            <person name="Ren Q."/>
            <person name="Daugherty S.C."/>
            <person name="Deboy R.T."/>
            <person name="Dodson R.J."/>
            <person name="Durkin A.S."/>
            <person name="Madupu R."/>
            <person name="Nelson W.C."/>
            <person name="Sullivan S.A."/>
            <person name="Rosovitz M.J."/>
            <person name="Haft D.H."/>
            <person name="Selengut J."/>
            <person name="Ward N."/>
        </authorList>
    </citation>
    <scope>NUCLEOTIDE SEQUENCE [LARGE SCALE GENOMIC DNA]</scope>
    <source>
        <strain evidence="3">ATCC 700808 / DSM 15171 / DSS-3</strain>
    </source>
</reference>
<dbReference type="Proteomes" id="UP000001023">
    <property type="component" value="Chromosome"/>
</dbReference>
<dbReference type="HOGENOM" id="CLU_936529_0_0_5"/>
<gene>
    <name evidence="2" type="ordered locus">SPO1274</name>
</gene>
<reference evidence="2 3" key="2">
    <citation type="journal article" date="2014" name="Stand. Genomic Sci.">
        <title>An updated genome annotation for the model marine bacterium Ruegeria pomeroyi DSS-3.</title>
        <authorList>
            <person name="Rivers A.R."/>
            <person name="Smith C.B."/>
            <person name="Moran M.A."/>
        </authorList>
    </citation>
    <scope>GENOME REANNOTATION</scope>
    <source>
        <strain evidence="3">ATCC 700808 / DSM 15171 / DSS-3</strain>
    </source>
</reference>
<sequence>MRRSFLGLCLAVPLAACVQHAGTSGGDTARLIFFGGANTERMNIVLPDFPTERCALHRPRPVSADGDREAALLRTALLSIVTNVLTNAVVEGARKWAQRYQARYAGSANFSNFRIGRTTDDIRCVGIIRMGPESADKTRRDLYSAIVLELKEIGDGAMFIRPVYSYTPVLKTATSVQANEIGWAGTAITVSVAAVNAEGELVSHSQSLGLKPAKANVSSHLENVRHTAVPKIYSDGPEAGYDTAIMPYFQGRPVTLSIAVTEVGAGANDAKALAGAVEANKGAISTLISGSLQRASD</sequence>
<evidence type="ECO:0000313" key="2">
    <source>
        <dbReference type="EMBL" id="AAV94566.1"/>
    </source>
</evidence>
<evidence type="ECO:0008006" key="4">
    <source>
        <dbReference type="Google" id="ProtNLM"/>
    </source>
</evidence>